<keyword evidence="4 7" id="KW-0812">Transmembrane</keyword>
<dbReference type="InterPro" id="IPR036259">
    <property type="entry name" value="MFS_trans_sf"/>
</dbReference>
<feature type="transmembrane region" description="Helical" evidence="7">
    <location>
        <begin position="341"/>
        <end position="362"/>
    </location>
</feature>
<protein>
    <submittedName>
        <fullName evidence="9">MFS transporter</fullName>
    </submittedName>
</protein>
<dbReference type="GO" id="GO:0022857">
    <property type="term" value="F:transmembrane transporter activity"/>
    <property type="evidence" value="ECO:0007669"/>
    <property type="project" value="InterPro"/>
</dbReference>
<feature type="domain" description="Major facilitator superfamily (MFS) profile" evidence="8">
    <location>
        <begin position="14"/>
        <end position="394"/>
    </location>
</feature>
<dbReference type="Pfam" id="PF07690">
    <property type="entry name" value="MFS_1"/>
    <property type="match status" value="1"/>
</dbReference>
<dbReference type="Gene3D" id="1.20.1250.20">
    <property type="entry name" value="MFS general substrate transporter like domains"/>
    <property type="match status" value="2"/>
</dbReference>
<keyword evidence="3" id="KW-1003">Cell membrane</keyword>
<sequence>MRRVTTPEFRLREVALSAYGPSVVSAIGHGAVLPMLALRARELGADLGTAAFVVALLGIGQLLASLPAGALVARIGERWALVGAGLLDAVALVGAGFSGSVLWLSVAVLCSGMMWTVFLLARQQFMIEVVPDYYRARALSMLGGSHRVGLFIGPLLGALAVHQWGIRGVFWLAAVTAVIAAGIALVMPDPGAESRHEQAASGHLSVWSVMKEHRRVLVVLGSVVVVISASRAVRTTLLPLWAEHVHLTPAETSLVFGIAAALDMVLFYPAGWLMDHRGRQFVAVPVVLAVAVGTLLLPLAGGIVGVTVVALLMAFGNGLGAGIVMTLGADASPRLGRAQFLGAWRFAGDVGVTGGPVGLAALLALAPLTVACLVTGAIGLLGTAWVGYWTGRVDRLRRTG</sequence>
<keyword evidence="2" id="KW-0813">Transport</keyword>
<evidence type="ECO:0000256" key="4">
    <source>
        <dbReference type="ARBA" id="ARBA00022692"/>
    </source>
</evidence>
<dbReference type="PANTHER" id="PTHR23517:SF3">
    <property type="entry name" value="INTEGRAL MEMBRANE TRANSPORT PROTEIN"/>
    <property type="match status" value="1"/>
</dbReference>
<feature type="transmembrane region" description="Helical" evidence="7">
    <location>
        <begin position="103"/>
        <end position="121"/>
    </location>
</feature>
<feature type="transmembrane region" description="Helical" evidence="7">
    <location>
        <begin position="216"/>
        <end position="233"/>
    </location>
</feature>
<dbReference type="PANTHER" id="PTHR23517">
    <property type="entry name" value="RESISTANCE PROTEIN MDTM, PUTATIVE-RELATED-RELATED"/>
    <property type="match status" value="1"/>
</dbReference>
<feature type="transmembrane region" description="Helical" evidence="7">
    <location>
        <begin position="368"/>
        <end position="388"/>
    </location>
</feature>
<organism evidence="9 10">
    <name type="scientific">Ornithinimicrobium ciconiae</name>
    <dbReference type="NCBI Taxonomy" id="2594265"/>
    <lineage>
        <taxon>Bacteria</taxon>
        <taxon>Bacillati</taxon>
        <taxon>Actinomycetota</taxon>
        <taxon>Actinomycetes</taxon>
        <taxon>Micrococcales</taxon>
        <taxon>Ornithinimicrobiaceae</taxon>
        <taxon>Ornithinimicrobium</taxon>
    </lineage>
</organism>
<evidence type="ECO:0000313" key="10">
    <source>
        <dbReference type="Proteomes" id="UP000315395"/>
    </source>
</evidence>
<evidence type="ECO:0000259" key="8">
    <source>
        <dbReference type="PROSITE" id="PS50850"/>
    </source>
</evidence>
<keyword evidence="6 7" id="KW-0472">Membrane</keyword>
<dbReference type="InterPro" id="IPR011701">
    <property type="entry name" value="MFS"/>
</dbReference>
<dbReference type="KEGG" id="orz:FNH13_12615"/>
<keyword evidence="10" id="KW-1185">Reference proteome</keyword>
<dbReference type="PROSITE" id="PS50850">
    <property type="entry name" value="MFS"/>
    <property type="match status" value="1"/>
</dbReference>
<dbReference type="InterPro" id="IPR050171">
    <property type="entry name" value="MFS_Transporters"/>
</dbReference>
<dbReference type="GO" id="GO:0005886">
    <property type="term" value="C:plasma membrane"/>
    <property type="evidence" value="ECO:0007669"/>
    <property type="project" value="UniProtKB-SubCell"/>
</dbReference>
<gene>
    <name evidence="9" type="ORF">FNH13_12615</name>
</gene>
<feature type="transmembrane region" description="Helical" evidence="7">
    <location>
        <begin position="281"/>
        <end position="300"/>
    </location>
</feature>
<proteinExistence type="predicted"/>
<accession>A0A516GC07</accession>
<evidence type="ECO:0000256" key="3">
    <source>
        <dbReference type="ARBA" id="ARBA00022475"/>
    </source>
</evidence>
<reference evidence="9 10" key="1">
    <citation type="submission" date="2019-07" db="EMBL/GenBank/DDBJ databases">
        <title>complete genome sequencing of Ornithinimicrobium sp. H23M54.</title>
        <authorList>
            <person name="Bae J.-W."/>
            <person name="Lee S.-Y."/>
        </authorList>
    </citation>
    <scope>NUCLEOTIDE SEQUENCE [LARGE SCALE GENOMIC DNA]</scope>
    <source>
        <strain evidence="9 10">H23M54</strain>
    </source>
</reference>
<feature type="transmembrane region" description="Helical" evidence="7">
    <location>
        <begin position="16"/>
        <end position="38"/>
    </location>
</feature>
<dbReference type="OrthoDB" id="3285241at2"/>
<feature type="transmembrane region" description="Helical" evidence="7">
    <location>
        <begin position="142"/>
        <end position="162"/>
    </location>
</feature>
<evidence type="ECO:0000256" key="6">
    <source>
        <dbReference type="ARBA" id="ARBA00023136"/>
    </source>
</evidence>
<evidence type="ECO:0000256" key="5">
    <source>
        <dbReference type="ARBA" id="ARBA00022989"/>
    </source>
</evidence>
<dbReference type="EMBL" id="CP041616">
    <property type="protein sequence ID" value="QDO89063.1"/>
    <property type="molecule type" value="Genomic_DNA"/>
</dbReference>
<feature type="transmembrane region" description="Helical" evidence="7">
    <location>
        <begin position="79"/>
        <end position="97"/>
    </location>
</feature>
<evidence type="ECO:0000256" key="1">
    <source>
        <dbReference type="ARBA" id="ARBA00004651"/>
    </source>
</evidence>
<feature type="transmembrane region" description="Helical" evidence="7">
    <location>
        <begin position="168"/>
        <end position="187"/>
    </location>
</feature>
<feature type="transmembrane region" description="Helical" evidence="7">
    <location>
        <begin position="306"/>
        <end position="329"/>
    </location>
</feature>
<dbReference type="Proteomes" id="UP000315395">
    <property type="component" value="Chromosome"/>
</dbReference>
<feature type="transmembrane region" description="Helical" evidence="7">
    <location>
        <begin position="253"/>
        <end position="274"/>
    </location>
</feature>
<dbReference type="CDD" id="cd17325">
    <property type="entry name" value="MFS_MdtG_SLC18_like"/>
    <property type="match status" value="1"/>
</dbReference>
<dbReference type="SUPFAM" id="SSF103473">
    <property type="entry name" value="MFS general substrate transporter"/>
    <property type="match status" value="1"/>
</dbReference>
<evidence type="ECO:0000313" key="9">
    <source>
        <dbReference type="EMBL" id="QDO89063.1"/>
    </source>
</evidence>
<evidence type="ECO:0000256" key="7">
    <source>
        <dbReference type="SAM" id="Phobius"/>
    </source>
</evidence>
<name>A0A516GC07_9MICO</name>
<comment type="subcellular location">
    <subcellularLocation>
        <location evidence="1">Cell membrane</location>
        <topology evidence="1">Multi-pass membrane protein</topology>
    </subcellularLocation>
</comment>
<dbReference type="AlphaFoldDB" id="A0A516GC07"/>
<keyword evidence="5 7" id="KW-1133">Transmembrane helix</keyword>
<dbReference type="InterPro" id="IPR020846">
    <property type="entry name" value="MFS_dom"/>
</dbReference>
<evidence type="ECO:0000256" key="2">
    <source>
        <dbReference type="ARBA" id="ARBA00022448"/>
    </source>
</evidence>
<feature type="transmembrane region" description="Helical" evidence="7">
    <location>
        <begin position="50"/>
        <end position="72"/>
    </location>
</feature>